<evidence type="ECO:0000313" key="2">
    <source>
        <dbReference type="Proteomes" id="UP000518266"/>
    </source>
</evidence>
<protein>
    <submittedName>
        <fullName evidence="1">Uncharacterized protein</fullName>
    </submittedName>
</protein>
<dbReference type="Proteomes" id="UP000518266">
    <property type="component" value="Unassembled WGS sequence"/>
</dbReference>
<gene>
    <name evidence="1" type="ORF">F7725_025042</name>
</gene>
<dbReference type="EMBL" id="JAAKFY010000026">
    <property type="protein sequence ID" value="KAF3833838.1"/>
    <property type="molecule type" value="Genomic_DNA"/>
</dbReference>
<comment type="caution">
    <text evidence="1">The sequence shown here is derived from an EMBL/GenBank/DDBJ whole genome shotgun (WGS) entry which is preliminary data.</text>
</comment>
<reference evidence="1 2" key="1">
    <citation type="submission" date="2020-03" db="EMBL/GenBank/DDBJ databases">
        <title>Dissostichus mawsoni Genome sequencing and assembly.</title>
        <authorList>
            <person name="Park H."/>
        </authorList>
    </citation>
    <scope>NUCLEOTIDE SEQUENCE [LARGE SCALE GENOMIC DNA]</scope>
    <source>
        <strain evidence="1">DM0001</strain>
        <tissue evidence="1">Muscle</tissue>
    </source>
</reference>
<keyword evidence="2" id="KW-1185">Reference proteome</keyword>
<name>A0A7J5XBX0_DISMA</name>
<proteinExistence type="predicted"/>
<organism evidence="1 2">
    <name type="scientific">Dissostichus mawsoni</name>
    <name type="common">Antarctic cod</name>
    <dbReference type="NCBI Taxonomy" id="36200"/>
    <lineage>
        <taxon>Eukaryota</taxon>
        <taxon>Metazoa</taxon>
        <taxon>Chordata</taxon>
        <taxon>Craniata</taxon>
        <taxon>Vertebrata</taxon>
        <taxon>Euteleostomi</taxon>
        <taxon>Actinopterygii</taxon>
        <taxon>Neopterygii</taxon>
        <taxon>Teleostei</taxon>
        <taxon>Neoteleostei</taxon>
        <taxon>Acanthomorphata</taxon>
        <taxon>Eupercaria</taxon>
        <taxon>Perciformes</taxon>
        <taxon>Notothenioidei</taxon>
        <taxon>Nototheniidae</taxon>
        <taxon>Dissostichus</taxon>
    </lineage>
</organism>
<evidence type="ECO:0000313" key="1">
    <source>
        <dbReference type="EMBL" id="KAF3833838.1"/>
    </source>
</evidence>
<sequence>MWLIIKCPHHAGLHAPDYSHVSTGGPTDGVMGRRRGEQGAYTASLGQGVATVSGKCPLAGLFQLVVTRILYDGLKPRLQDWYFSFSWGERFSIFSLSVFCLRSVYLKDFDLAGGRVEVLYVLSPLSLGERVKLDPEGDAFLSPVLSGSELCADAVHLQHKHVIDVEI</sequence>
<accession>A0A7J5XBX0</accession>
<dbReference type="AlphaFoldDB" id="A0A7J5XBX0"/>